<name>X8CM14_MYCXE</name>
<dbReference type="InterPro" id="IPR023213">
    <property type="entry name" value="CAT-like_dom_sf"/>
</dbReference>
<dbReference type="EMBL" id="JAOB01000029">
    <property type="protein sequence ID" value="EUA56861.1"/>
    <property type="molecule type" value="Genomic_DNA"/>
</dbReference>
<dbReference type="PATRIC" id="fig|1299334.3.peg.2997"/>
<accession>X8CM14</accession>
<sequence>MVREAEPARAAIFEVDGQVFQRAVDYPDVELPFFDLTGSSQPEQEAQQIASLIQRTPMPFTGPLFKFALFRTRLTSSTCSPAVTTSSSTAQVFCFWVIGSLLSTLRSFPVHPFLRPPSAPCRIWSTTNWNMNPLPITWKTRHIGPGIFPRETSLFIELPTPRVSPIRINYQRRFS</sequence>
<comment type="caution">
    <text evidence="1">The sequence shown here is derived from an EMBL/GenBank/DDBJ whole genome shotgun (WGS) entry which is preliminary data.</text>
</comment>
<dbReference type="Gene3D" id="3.30.559.10">
    <property type="entry name" value="Chloramphenicol acetyltransferase-like domain"/>
    <property type="match status" value="1"/>
</dbReference>
<proteinExistence type="predicted"/>
<gene>
    <name evidence="1" type="ORF">I553_8915</name>
</gene>
<dbReference type="SUPFAM" id="SSF52777">
    <property type="entry name" value="CoA-dependent acyltransferases"/>
    <property type="match status" value="1"/>
</dbReference>
<reference evidence="1" key="1">
    <citation type="submission" date="2014-01" db="EMBL/GenBank/DDBJ databases">
        <authorList>
            <person name="Brown-Elliot B."/>
            <person name="Wallace R."/>
            <person name="Lenaerts A."/>
            <person name="Ordway D."/>
            <person name="DeGroote M.A."/>
            <person name="Parker T."/>
            <person name="Sizemore C."/>
            <person name="Tallon L.J."/>
            <person name="Sadzewicz L.K."/>
            <person name="Sengamalay N."/>
            <person name="Fraser C.M."/>
            <person name="Hine E."/>
            <person name="Shefchek K.A."/>
            <person name="Das S.P."/>
            <person name="Tettelin H."/>
        </authorList>
    </citation>
    <scope>NUCLEOTIDE SEQUENCE [LARGE SCALE GENOMIC DNA]</scope>
    <source>
        <strain evidence="1">4042</strain>
    </source>
</reference>
<organism evidence="1">
    <name type="scientific">Mycobacterium xenopi 4042</name>
    <dbReference type="NCBI Taxonomy" id="1299334"/>
    <lineage>
        <taxon>Bacteria</taxon>
        <taxon>Bacillati</taxon>
        <taxon>Actinomycetota</taxon>
        <taxon>Actinomycetes</taxon>
        <taxon>Mycobacteriales</taxon>
        <taxon>Mycobacteriaceae</taxon>
        <taxon>Mycobacterium</taxon>
    </lineage>
</organism>
<evidence type="ECO:0000313" key="1">
    <source>
        <dbReference type="EMBL" id="EUA56861.1"/>
    </source>
</evidence>
<protein>
    <submittedName>
        <fullName evidence="1">PstA domain protein</fullName>
    </submittedName>
</protein>
<dbReference type="AlphaFoldDB" id="X8CM14"/>